<dbReference type="SUPFAM" id="SSF54427">
    <property type="entry name" value="NTF2-like"/>
    <property type="match status" value="1"/>
</dbReference>
<reference evidence="2 3" key="1">
    <citation type="submission" date="2020-11" db="EMBL/GenBank/DDBJ databases">
        <title>Enhanced detection system for hospital associated transmission using whole genome sequencing surveillance.</title>
        <authorList>
            <person name="Harrison L.H."/>
            <person name="Van Tyne D."/>
            <person name="Marsh J.W."/>
            <person name="Griffith M.P."/>
            <person name="Snyder D.J."/>
            <person name="Cooper V.S."/>
            <person name="Mustapha M."/>
        </authorList>
    </citation>
    <scope>NUCLEOTIDE SEQUENCE [LARGE SCALE GENOMIC DNA]</scope>
    <source>
        <strain evidence="2 3">BC00020</strain>
    </source>
</reference>
<keyword evidence="3" id="KW-1185">Reference proteome</keyword>
<accession>A0ABS1B2B9</accession>
<dbReference type="EMBL" id="JADVKH010000084">
    <property type="protein sequence ID" value="MBJ9690530.1"/>
    <property type="molecule type" value="Genomic_DNA"/>
</dbReference>
<feature type="domain" description="DUF4440" evidence="1">
    <location>
        <begin position="12"/>
        <end position="102"/>
    </location>
</feature>
<dbReference type="InterPro" id="IPR027843">
    <property type="entry name" value="DUF4440"/>
</dbReference>
<dbReference type="Pfam" id="PF14534">
    <property type="entry name" value="DUF4440"/>
    <property type="match status" value="1"/>
</dbReference>
<dbReference type="InterPro" id="IPR032710">
    <property type="entry name" value="NTF2-like_dom_sf"/>
</dbReference>
<sequence>MNSAREIIEPYEIALRAAMLSNDVDALDTLLDDDLIFTIPTGQIISKHDDLAAHRAKLLRVDTLDLVEMRVQAIGEMIVTATTVVLAGDFDGTAFSGRFAYT</sequence>
<dbReference type="RefSeq" id="WP_200092297.1">
    <property type="nucleotide sequence ID" value="NZ_JADVKH010000084.1"/>
</dbReference>
<dbReference type="Gene3D" id="3.10.450.50">
    <property type="match status" value="1"/>
</dbReference>
<organism evidence="2 3">
    <name type="scientific">Burkholderia vietnamiensis</name>
    <dbReference type="NCBI Taxonomy" id="60552"/>
    <lineage>
        <taxon>Bacteria</taxon>
        <taxon>Pseudomonadati</taxon>
        <taxon>Pseudomonadota</taxon>
        <taxon>Betaproteobacteria</taxon>
        <taxon>Burkholderiales</taxon>
        <taxon>Burkholderiaceae</taxon>
        <taxon>Burkholderia</taxon>
        <taxon>Burkholderia cepacia complex</taxon>
    </lineage>
</organism>
<evidence type="ECO:0000313" key="2">
    <source>
        <dbReference type="EMBL" id="MBJ9690530.1"/>
    </source>
</evidence>
<evidence type="ECO:0000259" key="1">
    <source>
        <dbReference type="Pfam" id="PF14534"/>
    </source>
</evidence>
<dbReference type="Proteomes" id="UP000808215">
    <property type="component" value="Unassembled WGS sequence"/>
</dbReference>
<protein>
    <submittedName>
        <fullName evidence="2">Nuclear transport factor 2 family protein</fullName>
    </submittedName>
</protein>
<feature type="non-terminal residue" evidence="2">
    <location>
        <position position="102"/>
    </location>
</feature>
<name>A0ABS1B2B9_BURVI</name>
<comment type="caution">
    <text evidence="2">The sequence shown here is derived from an EMBL/GenBank/DDBJ whole genome shotgun (WGS) entry which is preliminary data.</text>
</comment>
<proteinExistence type="predicted"/>
<evidence type="ECO:0000313" key="3">
    <source>
        <dbReference type="Proteomes" id="UP000808215"/>
    </source>
</evidence>
<gene>
    <name evidence="2" type="ORF">I5589_25970</name>
</gene>